<dbReference type="InterPro" id="IPR000183">
    <property type="entry name" value="Orn/DAP/Arg_de-COase"/>
</dbReference>
<sequence>MSITTRTAYPREGFGMTTFRTPAEIDLSLYPAGTTLDAQERLLIGGCAVSDLAEQYGTPAYLIDEGALRRTARTYVEAFARRHPRSLVLFAAKSFPSASVIGAVASEGCGTDTAAAGELGLALAGGADPGRVVFHGNAKSDDDIRAAIDARVRYVVIDNLDDIERIGRLADEPVPVLLRVSPSLEAKTHAAMMTGHDSSKFGIPSDQVQDVIRHIRREPLLKLRGLHAHVGSQLLDLDQFDAAVQALAEFERFDVYDLGGGLGVRYTSEDVAPSIDEYAQRITSAVHRHLGEDVELLVEPGRSMVARNGITAYRVVTVKRGVRTHAAVDGGMGDNLEVSLYGQAFSPAVIDRSGPTETVDLVGRHCESGDEIAHGAEVVSPRVGDLVTVPVTGAYCYTMSNNYNTALKPPVVFCRDGTSRLAVRRETFDDLLRREQLLTNRTTGE</sequence>
<dbReference type="InterPro" id="IPR022644">
    <property type="entry name" value="De-COase2_N"/>
</dbReference>
<dbReference type="InterPro" id="IPR022643">
    <property type="entry name" value="De-COase2_C"/>
</dbReference>
<keyword evidence="4 6" id="KW-0457">Lysine biosynthesis</keyword>
<feature type="binding site" evidence="6">
    <location>
        <begin position="299"/>
        <end position="302"/>
    </location>
    <ligand>
        <name>pyridoxal 5'-phosphate</name>
        <dbReference type="ChEBI" id="CHEBI:597326"/>
    </ligand>
</feature>
<dbReference type="Proteomes" id="UP001526201">
    <property type="component" value="Unassembled WGS sequence"/>
</dbReference>
<proteinExistence type="inferred from homology"/>
<keyword evidence="12" id="KW-1185">Reference proteome</keyword>
<comment type="pathway">
    <text evidence="6 8">Amino-acid biosynthesis; L-lysine biosynthesis via DAP pathway; L-lysine from DL-2,6-diaminopimelate: step 1/1.</text>
</comment>
<dbReference type="Gene3D" id="2.40.37.10">
    <property type="entry name" value="Lyase, Ornithine Decarboxylase, Chain A, domain 1"/>
    <property type="match status" value="1"/>
</dbReference>
<accession>A0ABT3C6M6</accession>
<dbReference type="PRINTS" id="PR01179">
    <property type="entry name" value="ODADCRBXLASE"/>
</dbReference>
<evidence type="ECO:0000313" key="11">
    <source>
        <dbReference type="EMBL" id="MCV7224881.1"/>
    </source>
</evidence>
<dbReference type="Gene3D" id="3.20.20.10">
    <property type="entry name" value="Alanine racemase"/>
    <property type="match status" value="1"/>
</dbReference>
<feature type="binding site" evidence="6">
    <location>
        <position position="395"/>
    </location>
    <ligand>
        <name>substrate</name>
    </ligand>
</feature>
<dbReference type="Pfam" id="PF00278">
    <property type="entry name" value="Orn_DAP_Arg_deC"/>
    <property type="match status" value="1"/>
</dbReference>
<dbReference type="EMBL" id="JACKTY010000012">
    <property type="protein sequence ID" value="MCV7224881.1"/>
    <property type="molecule type" value="Genomic_DNA"/>
</dbReference>
<evidence type="ECO:0000256" key="3">
    <source>
        <dbReference type="ARBA" id="ARBA00022898"/>
    </source>
</evidence>
<dbReference type="CDD" id="cd06828">
    <property type="entry name" value="PLPDE_III_DapDC"/>
    <property type="match status" value="1"/>
</dbReference>
<dbReference type="InterPro" id="IPR002986">
    <property type="entry name" value="DAP_deCOOHase_LysA"/>
</dbReference>
<comment type="subunit">
    <text evidence="6">Homodimer.</text>
</comment>
<evidence type="ECO:0000256" key="8">
    <source>
        <dbReference type="RuleBase" id="RU003738"/>
    </source>
</evidence>
<comment type="caution">
    <text evidence="11">The sequence shown here is derived from an EMBL/GenBank/DDBJ whole genome shotgun (WGS) entry which is preliminary data.</text>
</comment>
<organism evidence="11 12">
    <name type="scientific">Mycolicibacterium komossense</name>
    <dbReference type="NCBI Taxonomy" id="1779"/>
    <lineage>
        <taxon>Bacteria</taxon>
        <taxon>Bacillati</taxon>
        <taxon>Actinomycetota</taxon>
        <taxon>Actinomycetes</taxon>
        <taxon>Mycobacteriales</taxon>
        <taxon>Mycobacteriaceae</taxon>
        <taxon>Mycolicibacterium</taxon>
    </lineage>
</organism>
<comment type="caution">
    <text evidence="6">Lacks conserved residue(s) required for the propagation of feature annotation.</text>
</comment>
<evidence type="ECO:0000259" key="9">
    <source>
        <dbReference type="Pfam" id="PF00278"/>
    </source>
</evidence>
<evidence type="ECO:0000256" key="7">
    <source>
        <dbReference type="NCBIfam" id="TIGR01048"/>
    </source>
</evidence>
<dbReference type="PANTHER" id="PTHR43727">
    <property type="entry name" value="DIAMINOPIMELATE DECARBOXYLASE"/>
    <property type="match status" value="1"/>
</dbReference>
<dbReference type="HAMAP" id="MF_02120">
    <property type="entry name" value="LysA"/>
    <property type="match status" value="1"/>
</dbReference>
<keyword evidence="6" id="KW-0028">Amino-acid biosynthesis</keyword>
<evidence type="ECO:0000256" key="2">
    <source>
        <dbReference type="ARBA" id="ARBA00022793"/>
    </source>
</evidence>
<comment type="catalytic activity">
    <reaction evidence="6 8">
        <text>meso-2,6-diaminopimelate + H(+) = L-lysine + CO2</text>
        <dbReference type="Rhea" id="RHEA:15101"/>
        <dbReference type="ChEBI" id="CHEBI:15378"/>
        <dbReference type="ChEBI" id="CHEBI:16526"/>
        <dbReference type="ChEBI" id="CHEBI:32551"/>
        <dbReference type="ChEBI" id="CHEBI:57791"/>
        <dbReference type="EC" id="4.1.1.20"/>
    </reaction>
</comment>
<protein>
    <recommendedName>
        <fullName evidence="6 7">Diaminopimelate decarboxylase</fullName>
        <shortName evidence="6">DAP decarboxylase</shortName>
        <shortName evidence="6">DAPDC</shortName>
        <ecNumber evidence="6 7">4.1.1.20</ecNumber>
    </recommendedName>
</protein>
<feature type="binding site" evidence="6">
    <location>
        <position position="395"/>
    </location>
    <ligand>
        <name>pyridoxal 5'-phosphate</name>
        <dbReference type="ChEBI" id="CHEBI:597326"/>
    </ligand>
</feature>
<feature type="binding site" evidence="6">
    <location>
        <position position="367"/>
    </location>
    <ligand>
        <name>substrate</name>
    </ligand>
</feature>
<feature type="domain" description="Orn/DAP/Arg decarboxylase 2 C-terminal" evidence="9">
    <location>
        <begin position="307"/>
        <end position="393"/>
    </location>
</feature>
<dbReference type="InterPro" id="IPR029066">
    <property type="entry name" value="PLP-binding_barrel"/>
</dbReference>
<evidence type="ECO:0000259" key="10">
    <source>
        <dbReference type="Pfam" id="PF02784"/>
    </source>
</evidence>
<dbReference type="SUPFAM" id="SSF50621">
    <property type="entry name" value="Alanine racemase C-terminal domain-like"/>
    <property type="match status" value="1"/>
</dbReference>
<dbReference type="InterPro" id="IPR009006">
    <property type="entry name" value="Ala_racemase/Decarboxylase_C"/>
</dbReference>
<keyword evidence="5 6" id="KW-0456">Lyase</keyword>
<evidence type="ECO:0000256" key="5">
    <source>
        <dbReference type="ARBA" id="ARBA00023239"/>
    </source>
</evidence>
<dbReference type="PANTHER" id="PTHR43727:SF2">
    <property type="entry name" value="GROUP IV DECARBOXYLASE"/>
    <property type="match status" value="1"/>
</dbReference>
<feature type="binding site" evidence="6">
    <location>
        <position position="302"/>
    </location>
    <ligand>
        <name>substrate</name>
    </ligand>
</feature>
<comment type="similarity">
    <text evidence="6">Belongs to the Orn/Lys/Arg decarboxylase class-II family. LysA subfamily.</text>
</comment>
<dbReference type="SUPFAM" id="SSF51419">
    <property type="entry name" value="PLP-binding barrel"/>
    <property type="match status" value="1"/>
</dbReference>
<feature type="domain" description="Orn/DAP/Arg decarboxylase 2 N-terminal" evidence="10">
    <location>
        <begin position="70"/>
        <end position="306"/>
    </location>
</feature>
<dbReference type="GO" id="GO:0008836">
    <property type="term" value="F:diaminopimelate decarboxylase activity"/>
    <property type="evidence" value="ECO:0007669"/>
    <property type="project" value="UniProtKB-EC"/>
</dbReference>
<comment type="function">
    <text evidence="6">Specifically catalyzes the decarboxylation of meso-diaminopimelate (meso-DAP) to L-lysine.</text>
</comment>
<name>A0ABT3C6M6_9MYCO</name>
<evidence type="ECO:0000256" key="1">
    <source>
        <dbReference type="ARBA" id="ARBA00001933"/>
    </source>
</evidence>
<reference evidence="11 12" key="1">
    <citation type="journal article" date="2022" name="BMC Genomics">
        <title>Comparative genome analysis of mycobacteria focusing on tRNA and non-coding RNA.</title>
        <authorList>
            <person name="Behra P.R.K."/>
            <person name="Pettersson B.M.F."/>
            <person name="Ramesh M."/>
            <person name="Das S."/>
            <person name="Dasgupta S."/>
            <person name="Kirsebom L.A."/>
        </authorList>
    </citation>
    <scope>NUCLEOTIDE SEQUENCE [LARGE SCALE GENOMIC DNA]</scope>
    <source>
        <strain evidence="11 12">DSM 44078</strain>
    </source>
</reference>
<dbReference type="PRINTS" id="PR01181">
    <property type="entry name" value="DAPDCRBXLASE"/>
</dbReference>
<gene>
    <name evidence="6 11" type="primary">lysA</name>
    <name evidence="11" type="ORF">H7J73_02340</name>
</gene>
<comment type="cofactor">
    <cofactor evidence="1 6 8">
        <name>pyridoxal 5'-phosphate</name>
        <dbReference type="ChEBI" id="CHEBI:597326"/>
    </cofactor>
</comment>
<keyword evidence="2 6" id="KW-0210">Decarboxylase</keyword>
<dbReference type="NCBIfam" id="TIGR01048">
    <property type="entry name" value="lysA"/>
    <property type="match status" value="1"/>
</dbReference>
<evidence type="ECO:0000256" key="6">
    <source>
        <dbReference type="HAMAP-Rule" id="MF_02120"/>
    </source>
</evidence>
<feature type="binding site" evidence="6">
    <location>
        <position position="341"/>
    </location>
    <ligand>
        <name>substrate</name>
    </ligand>
</feature>
<keyword evidence="3 6" id="KW-0663">Pyridoxal phosphate</keyword>
<evidence type="ECO:0000256" key="4">
    <source>
        <dbReference type="ARBA" id="ARBA00023154"/>
    </source>
</evidence>
<feature type="binding site" evidence="6">
    <location>
        <position position="261"/>
    </location>
    <ligand>
        <name>pyridoxal 5'-phosphate</name>
        <dbReference type="ChEBI" id="CHEBI:597326"/>
    </ligand>
</feature>
<dbReference type="PROSITE" id="PS00878">
    <property type="entry name" value="ODR_DC_2_1"/>
    <property type="match status" value="1"/>
</dbReference>
<dbReference type="EC" id="4.1.1.20" evidence="6 7"/>
<evidence type="ECO:0000313" key="12">
    <source>
        <dbReference type="Proteomes" id="UP001526201"/>
    </source>
</evidence>
<feature type="modified residue" description="N6-(pyridoxal phosphate)lysine" evidence="6">
    <location>
        <position position="93"/>
    </location>
</feature>
<dbReference type="Pfam" id="PF02784">
    <property type="entry name" value="Orn_Arg_deC_N"/>
    <property type="match status" value="1"/>
</dbReference>
<dbReference type="InterPro" id="IPR022653">
    <property type="entry name" value="De-COase2_pyr-phos_BS"/>
</dbReference>